<proteinExistence type="predicted"/>
<evidence type="ECO:0000313" key="3">
    <source>
        <dbReference type="Proteomes" id="UP001604336"/>
    </source>
</evidence>
<name>A0ABD1Q5F6_9LAMI</name>
<feature type="region of interest" description="Disordered" evidence="1">
    <location>
        <begin position="83"/>
        <end position="102"/>
    </location>
</feature>
<keyword evidence="3" id="KW-1185">Reference proteome</keyword>
<organism evidence="2 3">
    <name type="scientific">Abeliophyllum distichum</name>
    <dbReference type="NCBI Taxonomy" id="126358"/>
    <lineage>
        <taxon>Eukaryota</taxon>
        <taxon>Viridiplantae</taxon>
        <taxon>Streptophyta</taxon>
        <taxon>Embryophyta</taxon>
        <taxon>Tracheophyta</taxon>
        <taxon>Spermatophyta</taxon>
        <taxon>Magnoliopsida</taxon>
        <taxon>eudicotyledons</taxon>
        <taxon>Gunneridae</taxon>
        <taxon>Pentapetalae</taxon>
        <taxon>asterids</taxon>
        <taxon>lamiids</taxon>
        <taxon>Lamiales</taxon>
        <taxon>Oleaceae</taxon>
        <taxon>Forsythieae</taxon>
        <taxon>Abeliophyllum</taxon>
    </lineage>
</organism>
<protein>
    <submittedName>
        <fullName evidence="2">Uncharacterized protein</fullName>
    </submittedName>
</protein>
<accession>A0ABD1Q5F6</accession>
<evidence type="ECO:0000313" key="2">
    <source>
        <dbReference type="EMBL" id="KAL2471391.1"/>
    </source>
</evidence>
<gene>
    <name evidence="2" type="ORF">Adt_39527</name>
</gene>
<reference evidence="3" key="1">
    <citation type="submission" date="2024-07" db="EMBL/GenBank/DDBJ databases">
        <title>Two chromosome-level genome assemblies of Korean endemic species Abeliophyllum distichum and Forsythia ovata (Oleaceae).</title>
        <authorList>
            <person name="Jang H."/>
        </authorList>
    </citation>
    <scope>NUCLEOTIDE SEQUENCE [LARGE SCALE GENOMIC DNA]</scope>
</reference>
<sequence>MLLAQDSILGSFESHQRLTWMAYNRLVSESGMSHSRLEGLVEAEMKKFDVAQDEKFNCIMESMKNMFTTFKQELIPNSHHRAEALGNSPQHHKMEVGESSNEGLFKSPRIRFVPTLSK</sequence>
<dbReference type="EMBL" id="JBFOLK010000012">
    <property type="protein sequence ID" value="KAL2471391.1"/>
    <property type="molecule type" value="Genomic_DNA"/>
</dbReference>
<dbReference type="Proteomes" id="UP001604336">
    <property type="component" value="Unassembled WGS sequence"/>
</dbReference>
<evidence type="ECO:0000256" key="1">
    <source>
        <dbReference type="SAM" id="MobiDB-lite"/>
    </source>
</evidence>
<comment type="caution">
    <text evidence="2">The sequence shown here is derived from an EMBL/GenBank/DDBJ whole genome shotgun (WGS) entry which is preliminary data.</text>
</comment>
<dbReference type="AlphaFoldDB" id="A0ABD1Q5F6"/>